<protein>
    <submittedName>
        <fullName evidence="1">Uncharacterized protein</fullName>
    </submittedName>
</protein>
<dbReference type="EMBL" id="JANVFT010000014">
    <property type="protein sequence ID" value="KAJ4498606.1"/>
    <property type="molecule type" value="Genomic_DNA"/>
</dbReference>
<gene>
    <name evidence="1" type="ORF">C8R41DRAFT_756648</name>
</gene>
<feature type="non-terminal residue" evidence="1">
    <location>
        <position position="1"/>
    </location>
</feature>
<dbReference type="Proteomes" id="UP001150217">
    <property type="component" value="Unassembled WGS sequence"/>
</dbReference>
<organism evidence="1 2">
    <name type="scientific">Lentinula lateritia</name>
    <dbReference type="NCBI Taxonomy" id="40482"/>
    <lineage>
        <taxon>Eukaryota</taxon>
        <taxon>Fungi</taxon>
        <taxon>Dikarya</taxon>
        <taxon>Basidiomycota</taxon>
        <taxon>Agaricomycotina</taxon>
        <taxon>Agaricomycetes</taxon>
        <taxon>Agaricomycetidae</taxon>
        <taxon>Agaricales</taxon>
        <taxon>Marasmiineae</taxon>
        <taxon>Omphalotaceae</taxon>
        <taxon>Lentinula</taxon>
    </lineage>
</organism>
<name>A0ABQ8VQE2_9AGAR</name>
<proteinExistence type="predicted"/>
<sequence>ELALSRQQVSGIEGPFAYLSRGAVFSALIFRGITFNTDALHETGHPGLFDTFEAWSQFKSQYVHGGEWFICNPHAYGTTKGRVLGNDQRFWTSSQVLYEKLTRSNISFIGIWKFITYGKDNQKRKLFPSFGNLSAYLLTVDFVYAGCIPWPMLEEVARAIAELSKGALHGLQKMGLISKDHFKKEDVEETFKALYSYLDQDEKFAIVKKAVVFDLFMVEHALCKVSKDRVFENHSV</sequence>
<keyword evidence="2" id="KW-1185">Reference proteome</keyword>
<comment type="caution">
    <text evidence="1">The sequence shown here is derived from an EMBL/GenBank/DDBJ whole genome shotgun (WGS) entry which is preliminary data.</text>
</comment>
<accession>A0ABQ8VQE2</accession>
<evidence type="ECO:0000313" key="2">
    <source>
        <dbReference type="Proteomes" id="UP001150217"/>
    </source>
</evidence>
<reference evidence="1" key="1">
    <citation type="submission" date="2022-08" db="EMBL/GenBank/DDBJ databases">
        <title>A Global Phylogenomic Analysis of the Shiitake Genus Lentinula.</title>
        <authorList>
            <consortium name="DOE Joint Genome Institute"/>
            <person name="Sierra-Patev S."/>
            <person name="Min B."/>
            <person name="Naranjo-Ortiz M."/>
            <person name="Looney B."/>
            <person name="Konkel Z."/>
            <person name="Slot J.C."/>
            <person name="Sakamoto Y."/>
            <person name="Steenwyk J.L."/>
            <person name="Rokas A."/>
            <person name="Carro J."/>
            <person name="Camarero S."/>
            <person name="Ferreira P."/>
            <person name="Molpeceres G."/>
            <person name="Ruiz-Duenas F.J."/>
            <person name="Serrano A."/>
            <person name="Henrissat B."/>
            <person name="Drula E."/>
            <person name="Hughes K.W."/>
            <person name="Mata J.L."/>
            <person name="Ishikawa N.K."/>
            <person name="Vargas-Isla R."/>
            <person name="Ushijima S."/>
            <person name="Smith C.A."/>
            <person name="Ahrendt S."/>
            <person name="Andreopoulos W."/>
            <person name="He G."/>
            <person name="Labutti K."/>
            <person name="Lipzen A."/>
            <person name="Ng V."/>
            <person name="Riley R."/>
            <person name="Sandor L."/>
            <person name="Barry K."/>
            <person name="Martinez A.T."/>
            <person name="Xiao Y."/>
            <person name="Gibbons J.G."/>
            <person name="Terashima K."/>
            <person name="Grigoriev I.V."/>
            <person name="Hibbett D.S."/>
        </authorList>
    </citation>
    <scope>NUCLEOTIDE SEQUENCE</scope>
    <source>
        <strain evidence="1">RHP3577 ss4</strain>
    </source>
</reference>
<evidence type="ECO:0000313" key="1">
    <source>
        <dbReference type="EMBL" id="KAJ4498606.1"/>
    </source>
</evidence>